<dbReference type="Gene3D" id="1.10.150.240">
    <property type="entry name" value="Putative phosphatase, domain 2"/>
    <property type="match status" value="1"/>
</dbReference>
<comment type="pathway">
    <text evidence="2">Organic acid metabolism; glycolate biosynthesis; glycolate from 2-phosphoglycolate: step 1/1.</text>
</comment>
<dbReference type="InterPro" id="IPR023214">
    <property type="entry name" value="HAD_sf"/>
</dbReference>
<dbReference type="InterPro" id="IPR050155">
    <property type="entry name" value="HAD-like_hydrolase_sf"/>
</dbReference>
<dbReference type="Proteomes" id="UP001203423">
    <property type="component" value="Unassembled WGS sequence"/>
</dbReference>
<gene>
    <name evidence="5" type="ORF">L2764_22790</name>
</gene>
<comment type="catalytic activity">
    <reaction evidence="1">
        <text>2-phosphoglycolate + H2O = glycolate + phosphate</text>
        <dbReference type="Rhea" id="RHEA:14369"/>
        <dbReference type="ChEBI" id="CHEBI:15377"/>
        <dbReference type="ChEBI" id="CHEBI:29805"/>
        <dbReference type="ChEBI" id="CHEBI:43474"/>
        <dbReference type="ChEBI" id="CHEBI:58033"/>
        <dbReference type="EC" id="3.1.3.18"/>
    </reaction>
</comment>
<protein>
    <recommendedName>
        <fullName evidence="4">phosphoglycolate phosphatase</fullName>
        <ecNumber evidence="4">3.1.3.18</ecNumber>
    </recommendedName>
</protein>
<evidence type="ECO:0000256" key="4">
    <source>
        <dbReference type="ARBA" id="ARBA00013078"/>
    </source>
</evidence>
<dbReference type="RefSeq" id="WP_248942623.1">
    <property type="nucleotide sequence ID" value="NZ_JAKIKS010000137.1"/>
</dbReference>
<dbReference type="PANTHER" id="PTHR43434">
    <property type="entry name" value="PHOSPHOGLYCOLATE PHOSPHATASE"/>
    <property type="match status" value="1"/>
</dbReference>
<dbReference type="SFLD" id="SFLDS00003">
    <property type="entry name" value="Haloacid_Dehalogenase"/>
    <property type="match status" value="1"/>
</dbReference>
<proteinExistence type="inferred from homology"/>
<comment type="caution">
    <text evidence="5">The sequence shown here is derived from an EMBL/GenBank/DDBJ whole genome shotgun (WGS) entry which is preliminary data.</text>
</comment>
<organism evidence="5 6">
    <name type="scientific">Shewanella surugensis</name>
    <dbReference type="NCBI Taxonomy" id="212020"/>
    <lineage>
        <taxon>Bacteria</taxon>
        <taxon>Pseudomonadati</taxon>
        <taxon>Pseudomonadota</taxon>
        <taxon>Gammaproteobacteria</taxon>
        <taxon>Alteromonadales</taxon>
        <taxon>Shewanellaceae</taxon>
        <taxon>Shewanella</taxon>
    </lineage>
</organism>
<dbReference type="Gene3D" id="3.40.50.1000">
    <property type="entry name" value="HAD superfamily/HAD-like"/>
    <property type="match status" value="1"/>
</dbReference>
<dbReference type="InterPro" id="IPR036412">
    <property type="entry name" value="HAD-like_sf"/>
</dbReference>
<keyword evidence="5" id="KW-0378">Hydrolase</keyword>
<dbReference type="SFLD" id="SFLDG01129">
    <property type="entry name" value="C1.5:_HAD__Beta-PGM__Phosphata"/>
    <property type="match status" value="1"/>
</dbReference>
<dbReference type="InterPro" id="IPR023198">
    <property type="entry name" value="PGP-like_dom2"/>
</dbReference>
<name>A0ABT0LHP6_9GAMM</name>
<dbReference type="SUPFAM" id="SSF56784">
    <property type="entry name" value="HAD-like"/>
    <property type="match status" value="1"/>
</dbReference>
<sequence>MNPKLMIFDFDGCLVDSRNRIIELTYQTLAYFEHSASKEQIEESIGQATNVRFKEYGLACNDIDKGIEKFGQLHCDDDYCDVQTISGVTEWLNAYSHIEMWVISGSPYLPVNKAINRLGLNKFFSRVITREQYSGLTKKDFLSGIVSPKNHPMLFFGDEKQDLDAGHLLGATRILVRGPVNETLEVHADLTINDFNDHRICFEK</sequence>
<dbReference type="PANTHER" id="PTHR43434:SF1">
    <property type="entry name" value="PHOSPHOGLYCOLATE PHOSPHATASE"/>
    <property type="match status" value="1"/>
</dbReference>
<evidence type="ECO:0000313" key="6">
    <source>
        <dbReference type="Proteomes" id="UP001203423"/>
    </source>
</evidence>
<reference evidence="5 6" key="1">
    <citation type="submission" date="2022-01" db="EMBL/GenBank/DDBJ databases">
        <title>Whole genome-based taxonomy of the Shewanellaceae.</title>
        <authorList>
            <person name="Martin-Rodriguez A.J."/>
        </authorList>
    </citation>
    <scope>NUCLEOTIDE SEQUENCE [LARGE SCALE GENOMIC DNA]</scope>
    <source>
        <strain evidence="5 6">DSM 17177</strain>
    </source>
</reference>
<dbReference type="EC" id="3.1.3.18" evidence="4"/>
<keyword evidence="6" id="KW-1185">Reference proteome</keyword>
<dbReference type="GO" id="GO:0016787">
    <property type="term" value="F:hydrolase activity"/>
    <property type="evidence" value="ECO:0007669"/>
    <property type="project" value="UniProtKB-KW"/>
</dbReference>
<evidence type="ECO:0000256" key="3">
    <source>
        <dbReference type="ARBA" id="ARBA00006171"/>
    </source>
</evidence>
<evidence type="ECO:0000256" key="2">
    <source>
        <dbReference type="ARBA" id="ARBA00004818"/>
    </source>
</evidence>
<evidence type="ECO:0000256" key="1">
    <source>
        <dbReference type="ARBA" id="ARBA00000830"/>
    </source>
</evidence>
<accession>A0ABT0LHP6</accession>
<comment type="similarity">
    <text evidence="3">Belongs to the HAD-like hydrolase superfamily. CbbY/CbbZ/Gph/YieH family.</text>
</comment>
<dbReference type="InterPro" id="IPR041492">
    <property type="entry name" value="HAD_2"/>
</dbReference>
<dbReference type="Pfam" id="PF13419">
    <property type="entry name" value="HAD_2"/>
    <property type="match status" value="1"/>
</dbReference>
<evidence type="ECO:0000313" key="5">
    <source>
        <dbReference type="EMBL" id="MCL1127228.1"/>
    </source>
</evidence>
<dbReference type="EMBL" id="JAKIKS010000137">
    <property type="protein sequence ID" value="MCL1127228.1"/>
    <property type="molecule type" value="Genomic_DNA"/>
</dbReference>